<comment type="caution">
    <text evidence="1">The sequence shown here is derived from an EMBL/GenBank/DDBJ whole genome shotgun (WGS) entry which is preliminary data.</text>
</comment>
<gene>
    <name evidence="1" type="ORF">L195_g027451</name>
</gene>
<proteinExistence type="predicted"/>
<name>A0A2K3KZ58_TRIPR</name>
<feature type="non-terminal residue" evidence="1">
    <location>
        <position position="1"/>
    </location>
</feature>
<evidence type="ECO:0008006" key="3">
    <source>
        <dbReference type="Google" id="ProtNLM"/>
    </source>
</evidence>
<accession>A0A2K3KZ58</accession>
<evidence type="ECO:0000313" key="1">
    <source>
        <dbReference type="EMBL" id="PNX71571.1"/>
    </source>
</evidence>
<dbReference type="Proteomes" id="UP000236291">
    <property type="component" value="Unassembled WGS sequence"/>
</dbReference>
<dbReference type="EMBL" id="ASHM01023499">
    <property type="protein sequence ID" value="PNX71571.1"/>
    <property type="molecule type" value="Genomic_DNA"/>
</dbReference>
<sequence length="135" mass="15054">NAQQSSGSHQHVIDSNATLTQRDTYDGGSKTSQKNISFFNNAGAIGGWITCDYRGRFILACSNVIHQRFDTIEGEAVAIKEASSIIKTLFLIYPNIEVKFIKRQANRVAHTLARAAYSWSSRCIFDSILLILRTL</sequence>
<dbReference type="AlphaFoldDB" id="A0A2K3KZ58"/>
<reference evidence="1 2" key="2">
    <citation type="journal article" date="2017" name="Front. Plant Sci.">
        <title>Gene Classification and Mining of Molecular Markers Useful in Red Clover (Trifolium pratense) Breeding.</title>
        <authorList>
            <person name="Istvanek J."/>
            <person name="Dluhosova J."/>
            <person name="Dluhos P."/>
            <person name="Patkova L."/>
            <person name="Nedelnik J."/>
            <person name="Repkova J."/>
        </authorList>
    </citation>
    <scope>NUCLEOTIDE SEQUENCE [LARGE SCALE GENOMIC DNA]</scope>
    <source>
        <strain evidence="2">cv. Tatra</strain>
        <tissue evidence="1">Young leaves</tissue>
    </source>
</reference>
<protein>
    <recommendedName>
        <fullName evidence="3">RNase H type-1 domain-containing protein</fullName>
    </recommendedName>
</protein>
<evidence type="ECO:0000313" key="2">
    <source>
        <dbReference type="Proteomes" id="UP000236291"/>
    </source>
</evidence>
<reference evidence="1 2" key="1">
    <citation type="journal article" date="2014" name="Am. J. Bot.">
        <title>Genome assembly and annotation for red clover (Trifolium pratense; Fabaceae).</title>
        <authorList>
            <person name="Istvanek J."/>
            <person name="Jaros M."/>
            <person name="Krenek A."/>
            <person name="Repkova J."/>
        </authorList>
    </citation>
    <scope>NUCLEOTIDE SEQUENCE [LARGE SCALE GENOMIC DNA]</scope>
    <source>
        <strain evidence="2">cv. Tatra</strain>
        <tissue evidence="1">Young leaves</tissue>
    </source>
</reference>
<organism evidence="1 2">
    <name type="scientific">Trifolium pratense</name>
    <name type="common">Red clover</name>
    <dbReference type="NCBI Taxonomy" id="57577"/>
    <lineage>
        <taxon>Eukaryota</taxon>
        <taxon>Viridiplantae</taxon>
        <taxon>Streptophyta</taxon>
        <taxon>Embryophyta</taxon>
        <taxon>Tracheophyta</taxon>
        <taxon>Spermatophyta</taxon>
        <taxon>Magnoliopsida</taxon>
        <taxon>eudicotyledons</taxon>
        <taxon>Gunneridae</taxon>
        <taxon>Pentapetalae</taxon>
        <taxon>rosids</taxon>
        <taxon>fabids</taxon>
        <taxon>Fabales</taxon>
        <taxon>Fabaceae</taxon>
        <taxon>Papilionoideae</taxon>
        <taxon>50 kb inversion clade</taxon>
        <taxon>NPAAA clade</taxon>
        <taxon>Hologalegina</taxon>
        <taxon>IRL clade</taxon>
        <taxon>Trifolieae</taxon>
        <taxon>Trifolium</taxon>
    </lineage>
</organism>